<dbReference type="SUPFAM" id="SSF101908">
    <property type="entry name" value="Putative isomerase YbhE"/>
    <property type="match status" value="1"/>
</dbReference>
<accession>A0A0L0F497</accession>
<evidence type="ECO:0000256" key="1">
    <source>
        <dbReference type="ARBA" id="ARBA00022574"/>
    </source>
</evidence>
<keyword evidence="4" id="KW-1185">Reference proteome</keyword>
<evidence type="ECO:0000313" key="3">
    <source>
        <dbReference type="EMBL" id="KNC71003.1"/>
    </source>
</evidence>
<dbReference type="AlphaFoldDB" id="A0A0L0F497"/>
<keyword evidence="1" id="KW-0853">WD repeat</keyword>
<protein>
    <recommendedName>
        <fullName evidence="5">BEACH domain-containing protein</fullName>
    </recommendedName>
</protein>
<dbReference type="PANTHER" id="PTHR46108">
    <property type="entry name" value="BLUE CHEESE"/>
    <property type="match status" value="1"/>
</dbReference>
<dbReference type="RefSeq" id="XP_014144905.1">
    <property type="nucleotide sequence ID" value="XM_014289430.1"/>
</dbReference>
<gene>
    <name evidence="3" type="ORF">SARC_16463</name>
</gene>
<dbReference type="Proteomes" id="UP000054560">
    <property type="component" value="Unassembled WGS sequence"/>
</dbReference>
<feature type="non-terminal residue" evidence="3">
    <location>
        <position position="1"/>
    </location>
</feature>
<dbReference type="EMBL" id="KQ249734">
    <property type="protein sequence ID" value="KNC71003.1"/>
    <property type="molecule type" value="Genomic_DNA"/>
</dbReference>
<dbReference type="PANTHER" id="PTHR46108:SF4">
    <property type="entry name" value="BLUE CHEESE"/>
    <property type="match status" value="1"/>
</dbReference>
<reference evidence="3 4" key="1">
    <citation type="submission" date="2011-02" db="EMBL/GenBank/DDBJ databases">
        <title>The Genome Sequence of Sphaeroforma arctica JP610.</title>
        <authorList>
            <consortium name="The Broad Institute Genome Sequencing Platform"/>
            <person name="Russ C."/>
            <person name="Cuomo C."/>
            <person name="Young S.K."/>
            <person name="Zeng Q."/>
            <person name="Gargeya S."/>
            <person name="Alvarado L."/>
            <person name="Berlin A."/>
            <person name="Chapman S.B."/>
            <person name="Chen Z."/>
            <person name="Freedman E."/>
            <person name="Gellesch M."/>
            <person name="Goldberg J."/>
            <person name="Griggs A."/>
            <person name="Gujja S."/>
            <person name="Heilman E."/>
            <person name="Heiman D."/>
            <person name="Howarth C."/>
            <person name="Mehta T."/>
            <person name="Neiman D."/>
            <person name="Pearson M."/>
            <person name="Roberts A."/>
            <person name="Saif S."/>
            <person name="Shea T."/>
            <person name="Shenoy N."/>
            <person name="Sisk P."/>
            <person name="Stolte C."/>
            <person name="Sykes S."/>
            <person name="White J."/>
            <person name="Yandava C."/>
            <person name="Burger G."/>
            <person name="Gray M.W."/>
            <person name="Holland P.W.H."/>
            <person name="King N."/>
            <person name="Lang F.B.F."/>
            <person name="Roger A.J."/>
            <person name="Ruiz-Trillo I."/>
            <person name="Haas B."/>
            <person name="Nusbaum C."/>
            <person name="Birren B."/>
        </authorList>
    </citation>
    <scope>NUCLEOTIDE SEQUENCE [LARGE SCALE GENOMIC DNA]</scope>
    <source>
        <strain evidence="3 4">JP610</strain>
    </source>
</reference>
<proteinExistence type="predicted"/>
<organism evidence="3 4">
    <name type="scientific">Sphaeroforma arctica JP610</name>
    <dbReference type="NCBI Taxonomy" id="667725"/>
    <lineage>
        <taxon>Eukaryota</taxon>
        <taxon>Ichthyosporea</taxon>
        <taxon>Ichthyophonida</taxon>
        <taxon>Sphaeroforma</taxon>
    </lineage>
</organism>
<name>A0A0L0F497_9EUKA</name>
<feature type="compositionally biased region" description="Polar residues" evidence="2">
    <location>
        <begin position="72"/>
        <end position="82"/>
    </location>
</feature>
<evidence type="ECO:0000313" key="4">
    <source>
        <dbReference type="Proteomes" id="UP000054560"/>
    </source>
</evidence>
<evidence type="ECO:0008006" key="5">
    <source>
        <dbReference type="Google" id="ProtNLM"/>
    </source>
</evidence>
<sequence length="145" mass="15412">TDLDITSCVVSEGPEWETTGVFITGHANGAVCVWRIAFRLVEPLQSDSEDLLFLSTDTTTDTQAHSSPGMAGSNNGTGVDTSSGVDKTWERKFVNVTTLASDDDAVPVTSLKLARDHKRLYVGDSSGCVSQWALPASGGKCECVR</sequence>
<dbReference type="InterPro" id="IPR051944">
    <property type="entry name" value="BEACH_domain_protein"/>
</dbReference>
<evidence type="ECO:0000256" key="2">
    <source>
        <dbReference type="SAM" id="MobiDB-lite"/>
    </source>
</evidence>
<feature type="region of interest" description="Disordered" evidence="2">
    <location>
        <begin position="62"/>
        <end position="82"/>
    </location>
</feature>
<dbReference type="GeneID" id="25916967"/>